<dbReference type="Pfam" id="PF01103">
    <property type="entry name" value="Omp85"/>
    <property type="match status" value="1"/>
</dbReference>
<keyword evidence="5" id="KW-0472">Membrane</keyword>
<dbReference type="Gene3D" id="3.10.20.310">
    <property type="entry name" value="membrane protein fhac"/>
    <property type="match status" value="2"/>
</dbReference>
<comment type="subcellular location">
    <subcellularLocation>
        <location evidence="1">Membrane</location>
    </subcellularLocation>
</comment>
<name>A0A5C6TXP1_9BURK</name>
<dbReference type="EMBL" id="VOPW01000001">
    <property type="protein sequence ID" value="TXC65294.1"/>
    <property type="molecule type" value="Genomic_DNA"/>
</dbReference>
<dbReference type="PROSITE" id="PS51779">
    <property type="entry name" value="POTRA"/>
    <property type="match status" value="1"/>
</dbReference>
<protein>
    <submittedName>
        <fullName evidence="8">BamA/TamA family outer membrane protein</fullName>
    </submittedName>
</protein>
<dbReference type="Proteomes" id="UP000321832">
    <property type="component" value="Unassembled WGS sequence"/>
</dbReference>
<evidence type="ECO:0000313" key="9">
    <source>
        <dbReference type="Proteomes" id="UP000321832"/>
    </source>
</evidence>
<gene>
    <name evidence="8" type="ORF">FSC37_01755</name>
</gene>
<dbReference type="PANTHER" id="PTHR12815">
    <property type="entry name" value="SORTING AND ASSEMBLY MACHINERY SAMM50 PROTEIN FAMILY MEMBER"/>
    <property type="match status" value="1"/>
</dbReference>
<evidence type="ECO:0000256" key="4">
    <source>
        <dbReference type="ARBA" id="ARBA00022729"/>
    </source>
</evidence>
<evidence type="ECO:0000256" key="1">
    <source>
        <dbReference type="ARBA" id="ARBA00004370"/>
    </source>
</evidence>
<comment type="caution">
    <text evidence="8">The sequence shown here is derived from an EMBL/GenBank/DDBJ whole genome shotgun (WGS) entry which is preliminary data.</text>
</comment>
<evidence type="ECO:0000259" key="7">
    <source>
        <dbReference type="PROSITE" id="PS51779"/>
    </source>
</evidence>
<proteinExistence type="predicted"/>
<keyword evidence="2" id="KW-1134">Transmembrane beta strand</keyword>
<keyword evidence="9" id="KW-1185">Reference proteome</keyword>
<feature type="domain" description="POTRA" evidence="7">
    <location>
        <begin position="232"/>
        <end position="306"/>
    </location>
</feature>
<dbReference type="InterPro" id="IPR039910">
    <property type="entry name" value="D15-like"/>
</dbReference>
<evidence type="ECO:0000256" key="5">
    <source>
        <dbReference type="ARBA" id="ARBA00023136"/>
    </source>
</evidence>
<evidence type="ECO:0000313" key="8">
    <source>
        <dbReference type="EMBL" id="TXC65294.1"/>
    </source>
</evidence>
<dbReference type="GO" id="GO:0019867">
    <property type="term" value="C:outer membrane"/>
    <property type="evidence" value="ECO:0007669"/>
    <property type="project" value="InterPro"/>
</dbReference>
<dbReference type="InterPro" id="IPR000184">
    <property type="entry name" value="Bac_surfAg_D15"/>
</dbReference>
<dbReference type="PANTHER" id="PTHR12815:SF47">
    <property type="entry name" value="TRANSLOCATION AND ASSEMBLY MODULE SUBUNIT TAMA"/>
    <property type="match status" value="1"/>
</dbReference>
<dbReference type="AlphaFoldDB" id="A0A5C6TXP1"/>
<reference evidence="8 9" key="1">
    <citation type="submission" date="2019-08" db="EMBL/GenBank/DDBJ databases">
        <authorList>
            <person name="Khan S.A."/>
            <person name="Jeon C.O."/>
            <person name="Jeong S.E."/>
        </authorList>
    </citation>
    <scope>NUCLEOTIDE SEQUENCE [LARGE SCALE GENOMIC DNA]</scope>
    <source>
        <strain evidence="9">IMCC1728</strain>
    </source>
</reference>
<evidence type="ECO:0000256" key="3">
    <source>
        <dbReference type="ARBA" id="ARBA00022692"/>
    </source>
</evidence>
<dbReference type="Gene3D" id="2.40.160.50">
    <property type="entry name" value="membrane protein fhac: a member of the omp85/tpsb transporter family"/>
    <property type="match status" value="1"/>
</dbReference>
<sequence>MTAAAPRPALAAGVAALAMLLLGGCAAIDKLRGQPDEPSATAPAAPSRPAYRLELIAPDELRPLLAEHLDLSRFRNAPDTEAIDSSELNRLAAAAPAQARTLLETEGYFAAQVSSARRTDSDGQPVVQIRVETGPRSTVERVEFVVDGELQRLATQRDAQAGELLGTLQGDWPLEAGRPFRQPAWTAAKNATLARVRAEGYPAANWTKTEAQVDASRHRVAIRLELDSGALFRLGEVQVEGLQRFDQSTVQRPATFGRGTPYSEKLLLDYQERILKLGLFESASVELDPDPATAAAAPVKVRVRELTLQQATIGVGVSANTGPRVTLEHRHRKPFGLDWVATNKFEVGSQIKSWSGELISHPLEGLYRNLIAGNAERLRSGEEIRTAWTARLGRTQDTQRIERLYFGELTHARVENPAGSTRSEAVTANYHWIYREVDSVLLPTDGYTLSLQSAVGRSRNSTEQNGPFGRGYGRFTLYQPLGRSWYGSARIEAGNLFAANNVGVPDTLLFRAGGDDSVRGYAYRTLGPVVDGAVTSGRVMFTGSAEIARPISAQRPAFWWAAFVDAGNAANHWNELDLAWGYGVGLRWRSPVGPLRVDLAYGEEVRRWRLHLSVGIAF</sequence>
<dbReference type="InterPro" id="IPR034746">
    <property type="entry name" value="POTRA"/>
</dbReference>
<evidence type="ECO:0000256" key="6">
    <source>
        <dbReference type="ARBA" id="ARBA00023237"/>
    </source>
</evidence>
<keyword evidence="4" id="KW-0732">Signal</keyword>
<keyword evidence="6" id="KW-0998">Cell outer membrane</keyword>
<accession>A0A5C6TXP1</accession>
<evidence type="ECO:0000256" key="2">
    <source>
        <dbReference type="ARBA" id="ARBA00022452"/>
    </source>
</evidence>
<keyword evidence="3" id="KW-0812">Transmembrane</keyword>
<dbReference type="PROSITE" id="PS51257">
    <property type="entry name" value="PROKAR_LIPOPROTEIN"/>
    <property type="match status" value="1"/>
</dbReference>
<organism evidence="8 9">
    <name type="scientific">Piscinibacter aquaticus</name>
    <dbReference type="NCBI Taxonomy" id="392597"/>
    <lineage>
        <taxon>Bacteria</taxon>
        <taxon>Pseudomonadati</taxon>
        <taxon>Pseudomonadota</taxon>
        <taxon>Betaproteobacteria</taxon>
        <taxon>Burkholderiales</taxon>
        <taxon>Sphaerotilaceae</taxon>
        <taxon>Piscinibacter</taxon>
    </lineage>
</organism>